<reference evidence="2" key="1">
    <citation type="journal article" date="2022" name="Nat. Commun.">
        <title>Chromosome evolution and the genetic basis of agronomically important traits in greater yam.</title>
        <authorList>
            <person name="Bredeson J.V."/>
            <person name="Lyons J.B."/>
            <person name="Oniyinde I.O."/>
            <person name="Okereke N.R."/>
            <person name="Kolade O."/>
            <person name="Nnabue I."/>
            <person name="Nwadili C.O."/>
            <person name="Hribova E."/>
            <person name="Parker M."/>
            <person name="Nwogha J."/>
            <person name="Shu S."/>
            <person name="Carlson J."/>
            <person name="Kariba R."/>
            <person name="Muthemba S."/>
            <person name="Knop K."/>
            <person name="Barton G.J."/>
            <person name="Sherwood A.V."/>
            <person name="Lopez-Montes A."/>
            <person name="Asiedu R."/>
            <person name="Jamnadass R."/>
            <person name="Muchugi A."/>
            <person name="Goodstein D."/>
            <person name="Egesi C.N."/>
            <person name="Featherston J."/>
            <person name="Asfaw A."/>
            <person name="Simpson G.G."/>
            <person name="Dolezel J."/>
            <person name="Hendre P.S."/>
            <person name="Van Deynze A."/>
            <person name="Kumar P.L."/>
            <person name="Obidiegwu J.E."/>
            <person name="Bhattacharjee R."/>
            <person name="Rokhsar D.S."/>
        </authorList>
    </citation>
    <scope>NUCLEOTIDE SEQUENCE [LARGE SCALE GENOMIC DNA]</scope>
    <source>
        <strain evidence="2">cv. TDa95/00328</strain>
    </source>
</reference>
<dbReference type="Proteomes" id="UP000827976">
    <property type="component" value="Chromosome 5"/>
</dbReference>
<sequence length="475" mass="51159">MLPDILEAKVVNPLLSSCLSVRGKEERVVWILMELPALLAGNFFSKAVKPRFGMRFGCGYGLNNRVITRDFKCCSSSLSDARVLYCVAPAMGHNKESHPESNLRVPAIVDALERMELTPKHRGPVVYELQKFQPASMDDIASVHARAYVAGLEKAMSQASEEGLIFIDGSGPTYATPTTFQESLVAAGAGISLVDSVVTASSMNSNPPIGFALIRPPGHHAVPDGPMGFCVFGNIAVAARHAQRVHGLKRVFIIDFDVHHGNGTCDAFYDDPDIFFLSTHQVGSYPGTGKIDQVGQGSGEGTTLNVPLPGGSGDISMRSVFDEVIVPCAQRFKPDIILVSAGYDAHVLDPLAGLQFTTATYYMLASNIKQLAQELCGGRCVFFLEGGYNLQSLSNSVADSFRAFLTEPSMASQFDNPAALYEEPLSKVKQVEQQEGKKYSRPPTFPIGMPVPASSGNSTNTPPPSIALQLQQQQQ</sequence>
<name>A0ACB7VZE8_DIOAL</name>
<dbReference type="EMBL" id="CM037015">
    <property type="protein sequence ID" value="KAH7680794.1"/>
    <property type="molecule type" value="Genomic_DNA"/>
</dbReference>
<dbReference type="EC" id="3.5.1.98" evidence="1"/>
<gene>
    <name evidence="1" type="ORF">IHE45_05G016800</name>
</gene>
<evidence type="ECO:0000313" key="1">
    <source>
        <dbReference type="EMBL" id="KAH7680794.1"/>
    </source>
</evidence>
<keyword evidence="1" id="KW-0378">Hydrolase</keyword>
<keyword evidence="2" id="KW-1185">Reference proteome</keyword>
<protein>
    <submittedName>
        <fullName evidence="1">Histone deacetylase family protein</fullName>
        <ecNumber evidence="1">3.5.1.98</ecNumber>
    </submittedName>
</protein>
<proteinExistence type="predicted"/>
<organism evidence="1 2">
    <name type="scientific">Dioscorea alata</name>
    <name type="common">Purple yam</name>
    <dbReference type="NCBI Taxonomy" id="55571"/>
    <lineage>
        <taxon>Eukaryota</taxon>
        <taxon>Viridiplantae</taxon>
        <taxon>Streptophyta</taxon>
        <taxon>Embryophyta</taxon>
        <taxon>Tracheophyta</taxon>
        <taxon>Spermatophyta</taxon>
        <taxon>Magnoliopsida</taxon>
        <taxon>Liliopsida</taxon>
        <taxon>Dioscoreales</taxon>
        <taxon>Dioscoreaceae</taxon>
        <taxon>Dioscorea</taxon>
    </lineage>
</organism>
<evidence type="ECO:0000313" key="2">
    <source>
        <dbReference type="Proteomes" id="UP000827976"/>
    </source>
</evidence>
<accession>A0ACB7VZE8</accession>
<comment type="caution">
    <text evidence="1">The sequence shown here is derived from an EMBL/GenBank/DDBJ whole genome shotgun (WGS) entry which is preliminary data.</text>
</comment>